<dbReference type="InterPro" id="IPR044730">
    <property type="entry name" value="RNase_H-like_dom_plant"/>
</dbReference>
<name>A0AAD9WSQ6_9ROSI</name>
<feature type="transmembrane region" description="Helical" evidence="1">
    <location>
        <begin position="75"/>
        <end position="93"/>
    </location>
</feature>
<accession>A0AAD9WSQ6</accession>
<keyword evidence="1" id="KW-0472">Membrane</keyword>
<sequence>MCGSDSYSDKPRRKLPTRYCKMHMVIFESLTSTYVEGRYTTTYPSSKRFWDPVVNRMEHRMALWKRKFLNKGGRLILIKAVLASILAYYLSIFKLPSGVARTIEKLKRSFFWGDEVVKKKYHAVSWEVLCKSKKLGGLGIGRMDDKNRSLLAKWIWRFGFKENTLWRRVICAKYGLPLATLNWDWKTASCPSSFVKADIDTGARGCLREACPRSFALSSRKEVNLAEFGKWQGSQWIWEIPLRRPCFDREKEQWRMFMSCLDAIPIRKEISDILSWTYSPDGRFIVRSFRYGLEDCSSFSTSDYNRVWQGMFSLYVGSGDSRMAEVLAIHKAISICAHSVALIGKEIDIVSDSTEAVSWVNAAGIGNLAFMNIIQEIQQCLSILGNTLIIFNFRSSNSLADSLAKNGSGKGADFVVWEL</sequence>
<dbReference type="GO" id="GO:0003676">
    <property type="term" value="F:nucleic acid binding"/>
    <property type="evidence" value="ECO:0007669"/>
    <property type="project" value="InterPro"/>
</dbReference>
<dbReference type="PANTHER" id="PTHR33116:SF78">
    <property type="entry name" value="OS12G0587133 PROTEIN"/>
    <property type="match status" value="1"/>
</dbReference>
<organism evidence="2 3">
    <name type="scientific">Dipteronia dyeriana</name>
    <dbReference type="NCBI Taxonomy" id="168575"/>
    <lineage>
        <taxon>Eukaryota</taxon>
        <taxon>Viridiplantae</taxon>
        <taxon>Streptophyta</taxon>
        <taxon>Embryophyta</taxon>
        <taxon>Tracheophyta</taxon>
        <taxon>Spermatophyta</taxon>
        <taxon>Magnoliopsida</taxon>
        <taxon>eudicotyledons</taxon>
        <taxon>Gunneridae</taxon>
        <taxon>Pentapetalae</taxon>
        <taxon>rosids</taxon>
        <taxon>malvids</taxon>
        <taxon>Sapindales</taxon>
        <taxon>Sapindaceae</taxon>
        <taxon>Hippocastanoideae</taxon>
        <taxon>Acereae</taxon>
        <taxon>Dipteronia</taxon>
    </lineage>
</organism>
<keyword evidence="1" id="KW-1133">Transmembrane helix</keyword>
<dbReference type="Gene3D" id="3.30.420.10">
    <property type="entry name" value="Ribonuclease H-like superfamily/Ribonuclease H"/>
    <property type="match status" value="1"/>
</dbReference>
<dbReference type="PANTHER" id="PTHR33116">
    <property type="entry name" value="REVERSE TRANSCRIPTASE ZINC-BINDING DOMAIN-CONTAINING PROTEIN-RELATED-RELATED"/>
    <property type="match status" value="1"/>
</dbReference>
<dbReference type="Proteomes" id="UP001280121">
    <property type="component" value="Unassembled WGS sequence"/>
</dbReference>
<evidence type="ECO:0000256" key="1">
    <source>
        <dbReference type="SAM" id="Phobius"/>
    </source>
</evidence>
<dbReference type="SUPFAM" id="SSF53098">
    <property type="entry name" value="Ribonuclease H-like"/>
    <property type="match status" value="1"/>
</dbReference>
<keyword evidence="3" id="KW-1185">Reference proteome</keyword>
<keyword evidence="1" id="KW-0812">Transmembrane</keyword>
<proteinExistence type="predicted"/>
<comment type="caution">
    <text evidence="2">The sequence shown here is derived from an EMBL/GenBank/DDBJ whole genome shotgun (WGS) entry which is preliminary data.</text>
</comment>
<evidence type="ECO:0008006" key="4">
    <source>
        <dbReference type="Google" id="ProtNLM"/>
    </source>
</evidence>
<gene>
    <name evidence="2" type="ORF">Ddye_022805</name>
</gene>
<dbReference type="InterPro" id="IPR036397">
    <property type="entry name" value="RNaseH_sf"/>
</dbReference>
<dbReference type="InterPro" id="IPR012337">
    <property type="entry name" value="RNaseH-like_sf"/>
</dbReference>
<dbReference type="EMBL" id="JANJYI010000007">
    <property type="protein sequence ID" value="KAK2641042.1"/>
    <property type="molecule type" value="Genomic_DNA"/>
</dbReference>
<evidence type="ECO:0000313" key="2">
    <source>
        <dbReference type="EMBL" id="KAK2641042.1"/>
    </source>
</evidence>
<dbReference type="AlphaFoldDB" id="A0AAD9WSQ6"/>
<dbReference type="CDD" id="cd06222">
    <property type="entry name" value="RNase_H_like"/>
    <property type="match status" value="1"/>
</dbReference>
<evidence type="ECO:0000313" key="3">
    <source>
        <dbReference type="Proteomes" id="UP001280121"/>
    </source>
</evidence>
<reference evidence="2" key="1">
    <citation type="journal article" date="2023" name="Plant J.">
        <title>Genome sequences and population genomics provide insights into the demographic history, inbreeding, and mutation load of two 'living fossil' tree species of Dipteronia.</title>
        <authorList>
            <person name="Feng Y."/>
            <person name="Comes H.P."/>
            <person name="Chen J."/>
            <person name="Zhu S."/>
            <person name="Lu R."/>
            <person name="Zhang X."/>
            <person name="Li P."/>
            <person name="Qiu J."/>
            <person name="Olsen K.M."/>
            <person name="Qiu Y."/>
        </authorList>
    </citation>
    <scope>NUCLEOTIDE SEQUENCE</scope>
    <source>
        <strain evidence="2">KIB01</strain>
    </source>
</reference>
<protein>
    <recommendedName>
        <fullName evidence="4">RNase H type-1 domain-containing protein</fullName>
    </recommendedName>
</protein>